<reference evidence="1" key="1">
    <citation type="submission" date="2020-05" db="UniProtKB">
        <authorList>
            <consortium name="EnsemblMetazoa"/>
        </authorList>
    </citation>
    <scope>IDENTIFICATION</scope>
    <source>
        <strain evidence="1">SANGQUA</strain>
    </source>
</reference>
<accession>A0A182XR72</accession>
<dbReference type="EnsemblMetazoa" id="AQUA014354-RA">
    <property type="protein sequence ID" value="AQUA014354-PA"/>
    <property type="gene ID" value="AQUA014354"/>
</dbReference>
<dbReference type="VEuPathDB" id="VectorBase:AQUA014354"/>
<dbReference type="Proteomes" id="UP000076407">
    <property type="component" value="Unassembled WGS sequence"/>
</dbReference>
<evidence type="ECO:0000313" key="1">
    <source>
        <dbReference type="EnsemblMetazoa" id="AQUA014354-PA"/>
    </source>
</evidence>
<proteinExistence type="predicted"/>
<dbReference type="AlphaFoldDB" id="A0A182XR72"/>
<organism evidence="1 2">
    <name type="scientific">Anopheles quadriannulatus</name>
    <name type="common">Mosquito</name>
    <dbReference type="NCBI Taxonomy" id="34691"/>
    <lineage>
        <taxon>Eukaryota</taxon>
        <taxon>Metazoa</taxon>
        <taxon>Ecdysozoa</taxon>
        <taxon>Arthropoda</taxon>
        <taxon>Hexapoda</taxon>
        <taxon>Insecta</taxon>
        <taxon>Pterygota</taxon>
        <taxon>Neoptera</taxon>
        <taxon>Endopterygota</taxon>
        <taxon>Diptera</taxon>
        <taxon>Nematocera</taxon>
        <taxon>Culicoidea</taxon>
        <taxon>Culicidae</taxon>
        <taxon>Anophelinae</taxon>
        <taxon>Anopheles</taxon>
    </lineage>
</organism>
<name>A0A182XR72_ANOQN</name>
<keyword evidence="2" id="KW-1185">Reference proteome</keyword>
<protein>
    <submittedName>
        <fullName evidence="1">Uncharacterized protein</fullName>
    </submittedName>
</protein>
<evidence type="ECO:0000313" key="2">
    <source>
        <dbReference type="Proteomes" id="UP000076407"/>
    </source>
</evidence>
<sequence length="46" mass="5514">MNKVKRPNSLEYKCKCVFLGYFWYYGEFKYKSANVSFVLGSLTKFK</sequence>